<dbReference type="RefSeq" id="WP_183008166.1">
    <property type="nucleotide sequence ID" value="NZ_JABEQP010000002.1"/>
</dbReference>
<proteinExistence type="predicted"/>
<protein>
    <submittedName>
        <fullName evidence="1">Uncharacterized protein</fullName>
    </submittedName>
</protein>
<gene>
    <name evidence="1" type="ORF">HLH44_03730</name>
</gene>
<evidence type="ECO:0000313" key="2">
    <source>
        <dbReference type="Proteomes" id="UP000530320"/>
    </source>
</evidence>
<sequence length="85" mass="9343">MDTNAEIAAIKQVLDAHVRKMQALEETVRFLAQILIEEGALDRERLVARAYKAAHADLSPASDHWGLLEPLASKLAHGTPFPQAD</sequence>
<dbReference type="Proteomes" id="UP000530320">
    <property type="component" value="Unassembled WGS sequence"/>
</dbReference>
<dbReference type="EMBL" id="JABEQP010000002">
    <property type="protein sequence ID" value="MBB2196582.1"/>
    <property type="molecule type" value="Genomic_DNA"/>
</dbReference>
<reference evidence="1 2" key="1">
    <citation type="submission" date="2020-04" db="EMBL/GenBank/DDBJ databases">
        <title>Description of novel Gluconacetobacter.</title>
        <authorList>
            <person name="Sombolestani A."/>
        </authorList>
    </citation>
    <scope>NUCLEOTIDE SEQUENCE [LARGE SCALE GENOMIC DNA]</scope>
    <source>
        <strain evidence="1 2">LMG 22058</strain>
    </source>
</reference>
<accession>A0A7W4PFW5</accession>
<name>A0A7W4PFW5_9PROT</name>
<evidence type="ECO:0000313" key="1">
    <source>
        <dbReference type="EMBL" id="MBB2196582.1"/>
    </source>
</evidence>
<organism evidence="1 2">
    <name type="scientific">Gluconacetobacter dulcium</name>
    <dbReference type="NCBI Taxonomy" id="2729096"/>
    <lineage>
        <taxon>Bacteria</taxon>
        <taxon>Pseudomonadati</taxon>
        <taxon>Pseudomonadota</taxon>
        <taxon>Alphaproteobacteria</taxon>
        <taxon>Acetobacterales</taxon>
        <taxon>Acetobacteraceae</taxon>
        <taxon>Gluconacetobacter</taxon>
    </lineage>
</organism>
<dbReference type="AlphaFoldDB" id="A0A7W4PFW5"/>
<comment type="caution">
    <text evidence="1">The sequence shown here is derived from an EMBL/GenBank/DDBJ whole genome shotgun (WGS) entry which is preliminary data.</text>
</comment>